<dbReference type="PANTHER" id="PTHR31297:SF17">
    <property type="entry name" value="ENDOGLUCANASE"/>
    <property type="match status" value="1"/>
</dbReference>
<dbReference type="PROSITE" id="PS51257">
    <property type="entry name" value="PROKAR_LIPOPROTEIN"/>
    <property type="match status" value="1"/>
</dbReference>
<reference evidence="8" key="1">
    <citation type="journal article" date="2017" name="Biotechnol. Biofuels">
        <title>Evaluation of environmental bacterial communities as a factor affecting the growth of duckweed Lemna minor.</title>
        <authorList>
            <person name="Ishizawa H."/>
            <person name="Kuroda M."/>
            <person name="Morikawa M."/>
            <person name="Ike M."/>
        </authorList>
    </citation>
    <scope>NUCLEOTIDE SEQUENCE [LARGE SCALE GENOMIC DNA]</scope>
    <source>
        <strain evidence="8">M6</strain>
    </source>
</reference>
<proteinExistence type="inferred from homology"/>
<protein>
    <submittedName>
        <fullName evidence="7">Endoglucanase H</fullName>
        <ecNumber evidence="7">3.2.1.4</ecNumber>
    </submittedName>
</protein>
<keyword evidence="1 5" id="KW-0732">Signal</keyword>
<dbReference type="Gene3D" id="2.60.120.260">
    <property type="entry name" value="Galactose-binding domain-like"/>
    <property type="match status" value="1"/>
</dbReference>
<dbReference type="Gene3D" id="3.20.20.80">
    <property type="entry name" value="Glycosidases"/>
    <property type="match status" value="1"/>
</dbReference>
<dbReference type="GO" id="GO:0009986">
    <property type="term" value="C:cell surface"/>
    <property type="evidence" value="ECO:0007669"/>
    <property type="project" value="TreeGrafter"/>
</dbReference>
<dbReference type="InterPro" id="IPR001547">
    <property type="entry name" value="Glyco_hydro_5"/>
</dbReference>
<dbReference type="InterPro" id="IPR050386">
    <property type="entry name" value="Glycosyl_hydrolase_5"/>
</dbReference>
<dbReference type="EMBL" id="AP018828">
    <property type="protein sequence ID" value="BBF81876.1"/>
    <property type="molecule type" value="Genomic_DNA"/>
</dbReference>
<dbReference type="GO" id="GO:0005576">
    <property type="term" value="C:extracellular region"/>
    <property type="evidence" value="ECO:0007669"/>
    <property type="project" value="TreeGrafter"/>
</dbReference>
<dbReference type="EC" id="3.2.1.4" evidence="7"/>
<dbReference type="GO" id="GO:0008422">
    <property type="term" value="F:beta-glucosidase activity"/>
    <property type="evidence" value="ECO:0007669"/>
    <property type="project" value="TreeGrafter"/>
</dbReference>
<evidence type="ECO:0000256" key="1">
    <source>
        <dbReference type="ARBA" id="ARBA00022729"/>
    </source>
</evidence>
<evidence type="ECO:0000256" key="4">
    <source>
        <dbReference type="RuleBase" id="RU361153"/>
    </source>
</evidence>
<keyword evidence="2 4" id="KW-0378">Hydrolase</keyword>
<reference evidence="8" key="2">
    <citation type="journal article" date="2017" name="Plant Physiol. Biochem.">
        <title>Differential oxidative and antioxidative response of duckweed Lemna minor toward plant growth promoting/inhibiting bacteria.</title>
        <authorList>
            <person name="Ishizawa H."/>
            <person name="Kuroda M."/>
            <person name="Morikawa M."/>
            <person name="Ike M."/>
        </authorList>
    </citation>
    <scope>NUCLEOTIDE SEQUENCE [LARGE SCALE GENOMIC DNA]</scope>
    <source>
        <strain evidence="8">M6</strain>
    </source>
</reference>
<comment type="similarity">
    <text evidence="4">Belongs to the glycosyl hydrolase 5 (cellulase A) family.</text>
</comment>
<feature type="chain" id="PRO_5018013656" evidence="5">
    <location>
        <begin position="20"/>
        <end position="511"/>
    </location>
</feature>
<gene>
    <name evidence="7" type="ORF">EM6_2485</name>
</gene>
<evidence type="ECO:0000256" key="3">
    <source>
        <dbReference type="ARBA" id="ARBA00023295"/>
    </source>
</evidence>
<organism evidence="7 8">
    <name type="scientific">Asticcacaulis excentricus</name>
    <dbReference type="NCBI Taxonomy" id="78587"/>
    <lineage>
        <taxon>Bacteria</taxon>
        <taxon>Pseudomonadati</taxon>
        <taxon>Pseudomonadota</taxon>
        <taxon>Alphaproteobacteria</taxon>
        <taxon>Caulobacterales</taxon>
        <taxon>Caulobacteraceae</taxon>
        <taxon>Asticcacaulis</taxon>
    </lineage>
</organism>
<dbReference type="GO" id="GO:0008810">
    <property type="term" value="F:cellulase activity"/>
    <property type="evidence" value="ECO:0007669"/>
    <property type="project" value="UniProtKB-EC"/>
</dbReference>
<sequence length="511" mass="56635">MKRNTFVGAFGALVLTLMACGPDMAKAEMSPQAQVAAMKRGVNVLGYDPLWKDPAKARFQPRLMSVIREGGFNTVRVNLHAFQHMDKDNRLSPFYFSTLDTMVDAANKAGLHVILDLHNFNECAEDVKACRPKIMAFWTQMAEHYKDAPDTVMFEILNEPHGPVNAVWNDMIAENLKIIRKTNPRRNVIVGPTSWNNLNDLEGLRLPADDQHLIVTFHYYEPFVFTHQGAAWTPDFKDVKGVAWTKAEGQARLDADFDKVKAWSARTGRPILLGEFGAYDKGPLESRVAYTEAVARAAEARNWAWAYWQFDSDFIVYDIPADRWVKPIHGALIPEQAAKVEAAQTPQVDPNDVMAHVINTPKLSSWNAYGAPQNATPVQTAEGAPIRSALRIPLSAAQPNAWDVGAVAPISQPVKKGDKLQAWVWARAATPDAATRVPLNIQISLNKAPWTALVNTPVQISSEWDMYVVQAVADKDYEAGTLMLSLQLGKAAYPIELGAPVVLRNYAPTAQ</sequence>
<dbReference type="RefSeq" id="WP_197723658.1">
    <property type="nucleotide sequence ID" value="NZ_AP018828.1"/>
</dbReference>
<dbReference type="AlphaFoldDB" id="A0A3G9G5E5"/>
<feature type="domain" description="Glycoside hydrolase family 5" evidence="6">
    <location>
        <begin position="43"/>
        <end position="311"/>
    </location>
</feature>
<evidence type="ECO:0000256" key="5">
    <source>
        <dbReference type="SAM" id="SignalP"/>
    </source>
</evidence>
<dbReference type="SUPFAM" id="SSF49785">
    <property type="entry name" value="Galactose-binding domain-like"/>
    <property type="match status" value="1"/>
</dbReference>
<dbReference type="GO" id="GO:0009251">
    <property type="term" value="P:glucan catabolic process"/>
    <property type="evidence" value="ECO:0007669"/>
    <property type="project" value="TreeGrafter"/>
</dbReference>
<dbReference type="PROSITE" id="PS00659">
    <property type="entry name" value="GLYCOSYL_HYDROL_F5"/>
    <property type="match status" value="1"/>
</dbReference>
<dbReference type="InterPro" id="IPR008979">
    <property type="entry name" value="Galactose-bd-like_sf"/>
</dbReference>
<feature type="signal peptide" evidence="5">
    <location>
        <begin position="1"/>
        <end position="19"/>
    </location>
</feature>
<evidence type="ECO:0000256" key="2">
    <source>
        <dbReference type="ARBA" id="ARBA00022801"/>
    </source>
</evidence>
<evidence type="ECO:0000313" key="7">
    <source>
        <dbReference type="EMBL" id="BBF81876.1"/>
    </source>
</evidence>
<dbReference type="SUPFAM" id="SSF51445">
    <property type="entry name" value="(Trans)glycosidases"/>
    <property type="match status" value="1"/>
</dbReference>
<name>A0A3G9G5E5_9CAUL</name>
<keyword evidence="3 4" id="KW-0326">Glycosidase</keyword>
<dbReference type="InterPro" id="IPR017853">
    <property type="entry name" value="GH"/>
</dbReference>
<evidence type="ECO:0000313" key="8">
    <source>
        <dbReference type="Proteomes" id="UP000278756"/>
    </source>
</evidence>
<dbReference type="PANTHER" id="PTHR31297">
    <property type="entry name" value="GLUCAN ENDO-1,6-BETA-GLUCOSIDASE B"/>
    <property type="match status" value="1"/>
</dbReference>
<accession>A0A3G9G5E5</accession>
<dbReference type="InterPro" id="IPR018087">
    <property type="entry name" value="Glyco_hydro_5_CS"/>
</dbReference>
<dbReference type="Proteomes" id="UP000278756">
    <property type="component" value="Chromosome 2"/>
</dbReference>
<evidence type="ECO:0000259" key="6">
    <source>
        <dbReference type="Pfam" id="PF00150"/>
    </source>
</evidence>
<dbReference type="Pfam" id="PF00150">
    <property type="entry name" value="Cellulase"/>
    <property type="match status" value="1"/>
</dbReference>